<dbReference type="EMBL" id="VEWN01000010">
    <property type="protein sequence ID" value="KAA1054417.1"/>
    <property type="molecule type" value="Genomic_DNA"/>
</dbReference>
<dbReference type="AlphaFoldDB" id="A0A5B0KP19"/>
<comment type="caution">
    <text evidence="1">The sequence shown here is derived from an EMBL/GenBank/DDBJ whole genome shotgun (WGS) entry which is preliminary data.</text>
</comment>
<reference evidence="1 2" key="1">
    <citation type="submission" date="2019-07" db="EMBL/GenBank/DDBJ databases">
        <title>Genome sequencing of the stress-tolerant strain Azospirillum brasilense Az19.</title>
        <authorList>
            <person name="Maroniche G.A."/>
            <person name="Garcia J.E."/>
            <person name="Pagnussat L."/>
            <person name="Amenta M."/>
            <person name="Creus C.M."/>
        </authorList>
    </citation>
    <scope>NUCLEOTIDE SEQUENCE [LARGE SCALE GENOMIC DNA]</scope>
    <source>
        <strain evidence="1 2">Az19</strain>
    </source>
</reference>
<evidence type="ECO:0000313" key="2">
    <source>
        <dbReference type="Proteomes" id="UP000325333"/>
    </source>
</evidence>
<proteinExistence type="predicted"/>
<protein>
    <submittedName>
        <fullName evidence="1">Uncharacterized protein</fullName>
    </submittedName>
</protein>
<evidence type="ECO:0000313" key="1">
    <source>
        <dbReference type="EMBL" id="KAA1054417.1"/>
    </source>
</evidence>
<gene>
    <name evidence="1" type="ORF">FH063_006673</name>
</gene>
<organism evidence="1 2">
    <name type="scientific">Azospirillum argentinense</name>
    <dbReference type="NCBI Taxonomy" id="2970906"/>
    <lineage>
        <taxon>Bacteria</taxon>
        <taxon>Pseudomonadati</taxon>
        <taxon>Pseudomonadota</taxon>
        <taxon>Alphaproteobacteria</taxon>
        <taxon>Rhodospirillales</taxon>
        <taxon>Azospirillaceae</taxon>
        <taxon>Azospirillum</taxon>
    </lineage>
</organism>
<accession>A0A5B0KP19</accession>
<name>A0A5B0KP19_9PROT</name>
<sequence length="37" mass="3703">MSFDRAGRRPAAHASVCRIVHARGAGGKGRAAAAAQA</sequence>
<dbReference type="Proteomes" id="UP000325333">
    <property type="component" value="Unassembled WGS sequence"/>
</dbReference>